<dbReference type="GO" id="GO:0016747">
    <property type="term" value="F:acyltransferase activity, transferring groups other than amino-acyl groups"/>
    <property type="evidence" value="ECO:0007669"/>
    <property type="project" value="InterPro"/>
</dbReference>
<dbReference type="Pfam" id="PF01757">
    <property type="entry name" value="Acyl_transf_3"/>
    <property type="match status" value="1"/>
</dbReference>
<feature type="transmembrane region" description="Helical" evidence="2">
    <location>
        <begin position="160"/>
        <end position="178"/>
    </location>
</feature>
<evidence type="ECO:0000256" key="1">
    <source>
        <dbReference type="SAM" id="MobiDB-lite"/>
    </source>
</evidence>
<evidence type="ECO:0000256" key="2">
    <source>
        <dbReference type="SAM" id="Phobius"/>
    </source>
</evidence>
<name>A0A563EH31_9PSEU</name>
<sequence length="374" mass="40627">MTHADYLALRRFPALDGLRAIAAVMVVFFHYGGPDWLQGWIGVQMFFVLSGFLITTLMLREERRTGRIALPEFYLRRAFRILPVYLVLLGVTVLGSIAAGTFFSNGIAGALKYYLTFFNEFGPGNPYAQSWSLGIEQKFYLVWPLLFVAVGTVALKRRISVALVGMLLSVAFVGLTLTHPNGGWTIHYFSILTGCVLALVMHSSRGFAALRPLTNPVVSVFVSIGFVAVHIAVRPICALLGGFGGIPGHNLVIPLYAAAMCLLLPALLAPGPVQNALSTRPMQFIGERSYSLYLVQGISATVIAFIVPELSGIGQAVAVTTLGLIFASILYKTVELPMISCGRRVIARRSVKRQQQLPGPQEPPRLATIGHAKP</sequence>
<comment type="caution">
    <text evidence="4">The sequence shown here is derived from an EMBL/GenBank/DDBJ whole genome shotgun (WGS) entry which is preliminary data.</text>
</comment>
<feature type="domain" description="Acyltransferase 3" evidence="3">
    <location>
        <begin position="13"/>
        <end position="331"/>
    </location>
</feature>
<feature type="transmembrane region" description="Helical" evidence="2">
    <location>
        <begin position="253"/>
        <end position="269"/>
    </location>
</feature>
<evidence type="ECO:0000313" key="5">
    <source>
        <dbReference type="Proteomes" id="UP000316639"/>
    </source>
</evidence>
<dbReference type="InterPro" id="IPR002656">
    <property type="entry name" value="Acyl_transf_3_dom"/>
</dbReference>
<feature type="transmembrane region" description="Helical" evidence="2">
    <location>
        <begin position="79"/>
        <end position="103"/>
    </location>
</feature>
<feature type="region of interest" description="Disordered" evidence="1">
    <location>
        <begin position="352"/>
        <end position="374"/>
    </location>
</feature>
<keyword evidence="5" id="KW-1185">Reference proteome</keyword>
<dbReference type="OrthoDB" id="3404679at2"/>
<dbReference type="Proteomes" id="UP000316639">
    <property type="component" value="Unassembled WGS sequence"/>
</dbReference>
<dbReference type="InterPro" id="IPR050879">
    <property type="entry name" value="Acyltransferase_3"/>
</dbReference>
<feature type="transmembrane region" description="Helical" evidence="2">
    <location>
        <begin position="213"/>
        <end position="233"/>
    </location>
</feature>
<feature type="transmembrane region" description="Helical" evidence="2">
    <location>
        <begin position="139"/>
        <end position="155"/>
    </location>
</feature>
<dbReference type="GO" id="GO:0016020">
    <property type="term" value="C:membrane"/>
    <property type="evidence" value="ECO:0007669"/>
    <property type="project" value="TreeGrafter"/>
</dbReference>
<keyword evidence="2" id="KW-0812">Transmembrane</keyword>
<dbReference type="PANTHER" id="PTHR23028:SF53">
    <property type="entry name" value="ACYL_TRANSF_3 DOMAIN-CONTAINING PROTEIN"/>
    <property type="match status" value="1"/>
</dbReference>
<accession>A0A563EH31</accession>
<dbReference type="AlphaFoldDB" id="A0A563EH31"/>
<keyword evidence="4" id="KW-0808">Transferase</keyword>
<feature type="transmembrane region" description="Helical" evidence="2">
    <location>
        <begin position="184"/>
        <end position="201"/>
    </location>
</feature>
<keyword evidence="4" id="KW-0012">Acyltransferase</keyword>
<evidence type="ECO:0000259" key="3">
    <source>
        <dbReference type="Pfam" id="PF01757"/>
    </source>
</evidence>
<keyword evidence="2" id="KW-1133">Transmembrane helix</keyword>
<organism evidence="4 5">
    <name type="scientific">Lentzea tibetensis</name>
    <dbReference type="NCBI Taxonomy" id="2591470"/>
    <lineage>
        <taxon>Bacteria</taxon>
        <taxon>Bacillati</taxon>
        <taxon>Actinomycetota</taxon>
        <taxon>Actinomycetes</taxon>
        <taxon>Pseudonocardiales</taxon>
        <taxon>Pseudonocardiaceae</taxon>
        <taxon>Lentzea</taxon>
    </lineage>
</organism>
<dbReference type="GO" id="GO:0000271">
    <property type="term" value="P:polysaccharide biosynthetic process"/>
    <property type="evidence" value="ECO:0007669"/>
    <property type="project" value="TreeGrafter"/>
</dbReference>
<feature type="transmembrane region" description="Helical" evidence="2">
    <location>
        <begin position="290"/>
        <end position="307"/>
    </location>
</feature>
<dbReference type="EMBL" id="VOBR01000041">
    <property type="protein sequence ID" value="TWP45481.1"/>
    <property type="molecule type" value="Genomic_DNA"/>
</dbReference>
<feature type="transmembrane region" description="Helical" evidence="2">
    <location>
        <begin position="12"/>
        <end position="31"/>
    </location>
</feature>
<feature type="transmembrane region" description="Helical" evidence="2">
    <location>
        <begin position="37"/>
        <end position="59"/>
    </location>
</feature>
<protein>
    <submittedName>
        <fullName evidence="4">Acyltransferase</fullName>
    </submittedName>
</protein>
<proteinExistence type="predicted"/>
<gene>
    <name evidence="4" type="ORF">FKR81_39225</name>
</gene>
<evidence type="ECO:0000313" key="4">
    <source>
        <dbReference type="EMBL" id="TWP45481.1"/>
    </source>
</evidence>
<dbReference type="PANTHER" id="PTHR23028">
    <property type="entry name" value="ACETYLTRANSFERASE"/>
    <property type="match status" value="1"/>
</dbReference>
<reference evidence="4 5" key="1">
    <citation type="submission" date="2019-07" db="EMBL/GenBank/DDBJ databases">
        <title>Lentzea xizangensis sp. nov., isolated from Qinghai-Tibetan Plateau Soils.</title>
        <authorList>
            <person name="Huang J."/>
        </authorList>
    </citation>
    <scope>NUCLEOTIDE SEQUENCE [LARGE SCALE GENOMIC DNA]</scope>
    <source>
        <strain evidence="4 5">FXJ1.1311</strain>
    </source>
</reference>
<keyword evidence="2" id="KW-0472">Membrane</keyword>
<feature type="transmembrane region" description="Helical" evidence="2">
    <location>
        <begin position="313"/>
        <end position="334"/>
    </location>
</feature>